<reference evidence="2 3" key="1">
    <citation type="submission" date="2014-05" db="EMBL/GenBank/DDBJ databases">
        <title>Whole genome shotgun sequence of Rhizobium rhizogenes NBRC 13257.</title>
        <authorList>
            <person name="Katano-Makiyama Y."/>
            <person name="Hosoyama A."/>
            <person name="Hashimoto M."/>
            <person name="Hosoyama Y."/>
            <person name="Noguchi M."/>
            <person name="Tsuchikane K."/>
            <person name="Kimura A."/>
            <person name="Ohji S."/>
            <person name="Ichikawa N."/>
            <person name="Yamazoe A."/>
            <person name="Fujita N."/>
        </authorList>
    </citation>
    <scope>NUCLEOTIDE SEQUENCE [LARGE SCALE GENOMIC DNA]</scope>
    <source>
        <strain evidence="2 3">NBRC 13257</strain>
    </source>
</reference>
<dbReference type="Proteomes" id="UP000026941">
    <property type="component" value="Unassembled WGS sequence"/>
</dbReference>
<gene>
    <name evidence="2" type="ORF">RRH01S_06_01900</name>
</gene>
<comment type="caution">
    <text evidence="2">The sequence shown here is derived from an EMBL/GenBank/DDBJ whole genome shotgun (WGS) entry which is preliminary data.</text>
</comment>
<dbReference type="EMBL" id="BAYX01000006">
    <property type="protein sequence ID" value="GAJ93569.1"/>
    <property type="molecule type" value="Genomic_DNA"/>
</dbReference>
<protein>
    <submittedName>
        <fullName evidence="2">Uncharacterized protein</fullName>
    </submittedName>
</protein>
<evidence type="ECO:0000256" key="1">
    <source>
        <dbReference type="SAM" id="MobiDB-lite"/>
    </source>
</evidence>
<name>A0AA87Q9N4_RHIRH</name>
<evidence type="ECO:0000313" key="3">
    <source>
        <dbReference type="Proteomes" id="UP000026941"/>
    </source>
</evidence>
<evidence type="ECO:0000313" key="2">
    <source>
        <dbReference type="EMBL" id="GAJ93569.1"/>
    </source>
</evidence>
<dbReference type="AlphaFoldDB" id="A0AA87Q9N4"/>
<organism evidence="2 3">
    <name type="scientific">Rhizobium rhizogenes NBRC 13257</name>
    <dbReference type="NCBI Taxonomy" id="1220581"/>
    <lineage>
        <taxon>Bacteria</taxon>
        <taxon>Pseudomonadati</taxon>
        <taxon>Pseudomonadota</taxon>
        <taxon>Alphaproteobacteria</taxon>
        <taxon>Hyphomicrobiales</taxon>
        <taxon>Rhizobiaceae</taxon>
        <taxon>Rhizobium/Agrobacterium group</taxon>
        <taxon>Rhizobium</taxon>
    </lineage>
</organism>
<proteinExistence type="predicted"/>
<sequence length="65" mass="7710">MKLESRPSRTIGSICGSAVKRNTAQKRKSLPREEVRQAFRKKPNSDWEEECPCSYRRPWEEEWAV</sequence>
<accession>A0AA87Q9N4</accession>
<feature type="region of interest" description="Disordered" evidence="1">
    <location>
        <begin position="15"/>
        <end position="49"/>
    </location>
</feature>